<dbReference type="Proteomes" id="UP000177588">
    <property type="component" value="Unassembled WGS sequence"/>
</dbReference>
<protein>
    <recommendedName>
        <fullName evidence="3">NTP pyrophosphohydrolase MazG putative catalytic core domain-containing protein</fullName>
    </recommendedName>
</protein>
<comment type="caution">
    <text evidence="1">The sequence shown here is derived from an EMBL/GenBank/DDBJ whole genome shotgun (WGS) entry which is preliminary data.</text>
</comment>
<organism evidence="1 2">
    <name type="scientific">Candidatus Woykebacteria bacterium RBG_16_44_10</name>
    <dbReference type="NCBI Taxonomy" id="1802597"/>
    <lineage>
        <taxon>Bacteria</taxon>
        <taxon>Candidatus Woykeibacteriota</taxon>
    </lineage>
</organism>
<accession>A0A1G1WFW8</accession>
<gene>
    <name evidence="1" type="ORF">A2Z24_02200</name>
</gene>
<reference evidence="1 2" key="1">
    <citation type="journal article" date="2016" name="Nat. Commun.">
        <title>Thousands of microbial genomes shed light on interconnected biogeochemical processes in an aquifer system.</title>
        <authorList>
            <person name="Anantharaman K."/>
            <person name="Brown C.T."/>
            <person name="Hug L.A."/>
            <person name="Sharon I."/>
            <person name="Castelle C.J."/>
            <person name="Probst A.J."/>
            <person name="Thomas B.C."/>
            <person name="Singh A."/>
            <person name="Wilkins M.J."/>
            <person name="Karaoz U."/>
            <person name="Brodie E.L."/>
            <person name="Williams K.H."/>
            <person name="Hubbard S.S."/>
            <person name="Banfield J.F."/>
        </authorList>
    </citation>
    <scope>NUCLEOTIDE SEQUENCE [LARGE SCALE GENOMIC DNA]</scope>
</reference>
<dbReference type="PANTHER" id="PTHR42702:SF1">
    <property type="entry name" value="REGULATORY PROTEIN FOR BETA-LACTAMASE"/>
    <property type="match status" value="1"/>
</dbReference>
<dbReference type="PANTHER" id="PTHR42702">
    <property type="entry name" value="NUCLEOTIDE PYROPHOSPHOHYDROLASE"/>
    <property type="match status" value="1"/>
</dbReference>
<evidence type="ECO:0000313" key="1">
    <source>
        <dbReference type="EMBL" id="OGY26609.1"/>
    </source>
</evidence>
<evidence type="ECO:0008006" key="3">
    <source>
        <dbReference type="Google" id="ProtNLM"/>
    </source>
</evidence>
<dbReference type="Gene3D" id="1.10.287.1080">
    <property type="entry name" value="MazG-like"/>
    <property type="match status" value="1"/>
</dbReference>
<dbReference type="EMBL" id="MHCT01000003">
    <property type="protein sequence ID" value="OGY26609.1"/>
    <property type="molecule type" value="Genomic_DNA"/>
</dbReference>
<evidence type="ECO:0000313" key="2">
    <source>
        <dbReference type="Proteomes" id="UP000177588"/>
    </source>
</evidence>
<dbReference type="AlphaFoldDB" id="A0A1G1WFW8"/>
<name>A0A1G1WFW8_9BACT</name>
<sequence length="228" mass="26156">MVKILPLASLSEVQEVIQEIYGLPDDRLYSAWDLLSHQERFAMRALKGIRKGDRKKLKLNLIISLCWLLAIMNRLHIDLEQAVWSRFPWRCSYCGERPCVCKRNKIRKRLKLSTEGSKKPASLADLQNMFREVYPSAQRSLEHAGIHLAEELGELSESIHMFFGEHKESYFQKITVEAADFFSCVMGIANSANLDVAKELSQLFKNSCHVCHKAPCVCNFSFVAKFKS</sequence>
<dbReference type="STRING" id="1802597.A2Z24_02200"/>
<proteinExistence type="predicted"/>
<dbReference type="SUPFAM" id="SSF101386">
    <property type="entry name" value="all-alpha NTP pyrophosphatases"/>
    <property type="match status" value="1"/>
</dbReference>